<keyword evidence="2" id="KW-0539">Nucleus</keyword>
<feature type="region of interest" description="Disordered" evidence="6">
    <location>
        <begin position="800"/>
        <end position="827"/>
    </location>
</feature>
<dbReference type="Proteomes" id="UP001179952">
    <property type="component" value="Unassembled WGS sequence"/>
</dbReference>
<dbReference type="PANTHER" id="PTHR31908:SF11">
    <property type="entry name" value="PROTEIN CROWDED NUCLEI 1"/>
    <property type="match status" value="1"/>
</dbReference>
<dbReference type="InterPro" id="IPR040418">
    <property type="entry name" value="CRWN"/>
</dbReference>
<feature type="region of interest" description="Disordered" evidence="6">
    <location>
        <begin position="841"/>
        <end position="1009"/>
    </location>
</feature>
<keyword evidence="8" id="KW-1185">Reference proteome</keyword>
<accession>A0AAV9AXM2</accession>
<evidence type="ECO:0000256" key="1">
    <source>
        <dbReference type="ARBA" id="ARBA00023054"/>
    </source>
</evidence>
<dbReference type="PANTHER" id="PTHR31908">
    <property type="entry name" value="PROTEIN CROWDED NUCLEI 4"/>
    <property type="match status" value="1"/>
</dbReference>
<dbReference type="AlphaFoldDB" id="A0AAV9AXM2"/>
<gene>
    <name evidence="7" type="ORF">QJS04_geneDACA017570</name>
</gene>
<feature type="region of interest" description="Disordered" evidence="6">
    <location>
        <begin position="1"/>
        <end position="61"/>
    </location>
</feature>
<proteinExistence type="inferred from homology"/>
<feature type="region of interest" description="Disordered" evidence="6">
    <location>
        <begin position="1036"/>
        <end position="1076"/>
    </location>
</feature>
<evidence type="ECO:0000256" key="4">
    <source>
        <dbReference type="ARBA" id="ARBA00024208"/>
    </source>
</evidence>
<feature type="compositionally biased region" description="Basic and acidic residues" evidence="6">
    <location>
        <begin position="956"/>
        <end position="971"/>
    </location>
</feature>
<feature type="compositionally biased region" description="Polar residues" evidence="6">
    <location>
        <begin position="884"/>
        <end position="896"/>
    </location>
</feature>
<comment type="caution">
    <text evidence="7">The sequence shown here is derived from an EMBL/GenBank/DDBJ whole genome shotgun (WGS) entry which is preliminary data.</text>
</comment>
<feature type="coiled-coil region" evidence="5">
    <location>
        <begin position="693"/>
        <end position="756"/>
    </location>
</feature>
<feature type="compositionally biased region" description="Polar residues" evidence="6">
    <location>
        <begin position="1058"/>
        <end position="1068"/>
    </location>
</feature>
<comment type="similarity">
    <text evidence="4">Belongs to the CRWN family.</text>
</comment>
<feature type="coiled-coil region" evidence="5">
    <location>
        <begin position="212"/>
        <end position="239"/>
    </location>
</feature>
<reference evidence="7" key="1">
    <citation type="journal article" date="2023" name="Nat. Commun.">
        <title>Diploid and tetraploid genomes of Acorus and the evolution of monocots.</title>
        <authorList>
            <person name="Ma L."/>
            <person name="Liu K.W."/>
            <person name="Li Z."/>
            <person name="Hsiao Y.Y."/>
            <person name="Qi Y."/>
            <person name="Fu T."/>
            <person name="Tang G.D."/>
            <person name="Zhang D."/>
            <person name="Sun W.H."/>
            <person name="Liu D.K."/>
            <person name="Li Y."/>
            <person name="Chen G.Z."/>
            <person name="Liu X.D."/>
            <person name="Liao X.Y."/>
            <person name="Jiang Y.T."/>
            <person name="Yu X."/>
            <person name="Hao Y."/>
            <person name="Huang J."/>
            <person name="Zhao X.W."/>
            <person name="Ke S."/>
            <person name="Chen Y.Y."/>
            <person name="Wu W.L."/>
            <person name="Hsu J.L."/>
            <person name="Lin Y.F."/>
            <person name="Huang M.D."/>
            <person name="Li C.Y."/>
            <person name="Huang L."/>
            <person name="Wang Z.W."/>
            <person name="Zhao X."/>
            <person name="Zhong W.Y."/>
            <person name="Peng D.H."/>
            <person name="Ahmad S."/>
            <person name="Lan S."/>
            <person name="Zhang J.S."/>
            <person name="Tsai W.C."/>
            <person name="Van de Peer Y."/>
            <person name="Liu Z.J."/>
        </authorList>
    </citation>
    <scope>NUCLEOTIDE SEQUENCE</scope>
    <source>
        <strain evidence="7">SCP</strain>
    </source>
</reference>
<feature type="coiled-coil region" evidence="5">
    <location>
        <begin position="78"/>
        <end position="140"/>
    </location>
</feature>
<comment type="subcellular location">
    <subcellularLocation>
        <location evidence="3">Nucleus lamina</location>
    </subcellularLocation>
</comment>
<name>A0AAV9AXM2_ACOGR</name>
<evidence type="ECO:0000256" key="6">
    <source>
        <dbReference type="SAM" id="MobiDB-lite"/>
    </source>
</evidence>
<evidence type="ECO:0000313" key="7">
    <source>
        <dbReference type="EMBL" id="KAK1268838.1"/>
    </source>
</evidence>
<evidence type="ECO:0008006" key="9">
    <source>
        <dbReference type="Google" id="ProtNLM"/>
    </source>
</evidence>
<evidence type="ECO:0000256" key="3">
    <source>
        <dbReference type="ARBA" id="ARBA00024186"/>
    </source>
</evidence>
<feature type="compositionally biased region" description="Basic residues" evidence="6">
    <location>
        <begin position="935"/>
        <end position="952"/>
    </location>
</feature>
<dbReference type="GO" id="GO:0005652">
    <property type="term" value="C:nuclear lamina"/>
    <property type="evidence" value="ECO:0007669"/>
    <property type="project" value="UniProtKB-SubCell"/>
</dbReference>
<reference evidence="7" key="2">
    <citation type="submission" date="2023-06" db="EMBL/GenBank/DDBJ databases">
        <authorList>
            <person name="Ma L."/>
            <person name="Liu K.-W."/>
            <person name="Li Z."/>
            <person name="Hsiao Y.-Y."/>
            <person name="Qi Y."/>
            <person name="Fu T."/>
            <person name="Tang G."/>
            <person name="Zhang D."/>
            <person name="Sun W.-H."/>
            <person name="Liu D.-K."/>
            <person name="Li Y."/>
            <person name="Chen G.-Z."/>
            <person name="Liu X.-D."/>
            <person name="Liao X.-Y."/>
            <person name="Jiang Y.-T."/>
            <person name="Yu X."/>
            <person name="Hao Y."/>
            <person name="Huang J."/>
            <person name="Zhao X.-W."/>
            <person name="Ke S."/>
            <person name="Chen Y.-Y."/>
            <person name="Wu W.-L."/>
            <person name="Hsu J.-L."/>
            <person name="Lin Y.-F."/>
            <person name="Huang M.-D."/>
            <person name="Li C.-Y."/>
            <person name="Huang L."/>
            <person name="Wang Z.-W."/>
            <person name="Zhao X."/>
            <person name="Zhong W.-Y."/>
            <person name="Peng D.-H."/>
            <person name="Ahmad S."/>
            <person name="Lan S."/>
            <person name="Zhang J.-S."/>
            <person name="Tsai W.-C."/>
            <person name="Van De Peer Y."/>
            <person name="Liu Z.-J."/>
        </authorList>
    </citation>
    <scope>NUCLEOTIDE SEQUENCE</scope>
    <source>
        <strain evidence="7">SCP</strain>
        <tissue evidence="7">Leaves</tissue>
    </source>
</reference>
<feature type="compositionally biased region" description="Low complexity" evidence="6">
    <location>
        <begin position="815"/>
        <end position="826"/>
    </location>
</feature>
<feature type="coiled-coil region" evidence="5">
    <location>
        <begin position="400"/>
        <end position="560"/>
    </location>
</feature>
<feature type="compositionally biased region" description="Acidic residues" evidence="6">
    <location>
        <begin position="907"/>
        <end position="926"/>
    </location>
</feature>
<feature type="coiled-coil region" evidence="5">
    <location>
        <begin position="307"/>
        <end position="365"/>
    </location>
</feature>
<keyword evidence="1 5" id="KW-0175">Coiled coil</keyword>
<dbReference type="GO" id="GO:0006997">
    <property type="term" value="P:nucleus organization"/>
    <property type="evidence" value="ECO:0007669"/>
    <property type="project" value="InterPro"/>
</dbReference>
<evidence type="ECO:0000313" key="8">
    <source>
        <dbReference type="Proteomes" id="UP001179952"/>
    </source>
</evidence>
<evidence type="ECO:0000256" key="5">
    <source>
        <dbReference type="SAM" id="Coils"/>
    </source>
</evidence>
<protein>
    <recommendedName>
        <fullName evidence="9">Nuclear matrix constituent protein 1-like protein</fullName>
    </recommendedName>
</protein>
<organism evidence="7 8">
    <name type="scientific">Acorus gramineus</name>
    <name type="common">Dwarf sweet flag</name>
    <dbReference type="NCBI Taxonomy" id="55184"/>
    <lineage>
        <taxon>Eukaryota</taxon>
        <taxon>Viridiplantae</taxon>
        <taxon>Streptophyta</taxon>
        <taxon>Embryophyta</taxon>
        <taxon>Tracheophyta</taxon>
        <taxon>Spermatophyta</taxon>
        <taxon>Magnoliopsida</taxon>
        <taxon>Liliopsida</taxon>
        <taxon>Acoraceae</taxon>
        <taxon>Acorus</taxon>
    </lineage>
</organism>
<evidence type="ECO:0000256" key="2">
    <source>
        <dbReference type="ARBA" id="ARBA00023242"/>
    </source>
</evidence>
<sequence>MLTPNGKGWFSTPKSAAPANGGSGSGWFLSKGKGAASELPPPPPRDSLEANGGDGGGVSAEEARVWRRFQEVGMLDPASMERKDKEALVERIDSLERELYDYQYHMGLLLMEKKDLETKLQEFRQCLSEAEELLQREKSAHVMVLSEGEKREENMKMALGIEKQCVADLEKALHEMRTESAEVRVTSDRKLEEAQDLVVKNAQKSLEIDVKRRAADAKLAEANRKCSEIEMRIMEVEARERILLTERMSLKAERESDEAENSCRTEYLREWEKRLQVNQERLLEGERLLNQREERSNESDRFLKQKETEFEESRKKFEERNNALKENEADIAKRSAALETKEKEIELVKEKLFSKEQELLVLEEKLNAREKVEMQKLIDEHSAALEVKRHEFDVDMENRRKSLDEQLGEHRAALDQKEDELNLRDDKVAKRENALDTKEEKLKEEERNIESRRREIKKLDDSLKSREKDLKEEVNQLVIEKKQILISLEGLEKAKMEIENEKSSLLRAKENLQITVAERSGFDRLQLQLKDEIEENRMLKESLIKDGEDLKKERTNFEREWEALDEKIASVAEEFKQLAEEKHRLERWHHDEEQKFRREKAEAEVELEQKVESIRLEKEAFIQNIEVERKKEAELGERMRADMSREYAQVKHELEMDIKKRESEMLTHILEKKRAFEDEKEKELKNINYLRGMAAEEMQNVKTEQEKNEIDRRDLSLQRKRIEEDQTDIKFDIERLLMLSQSLKEHREELNKQRLRFHSQVEQHKICRNCGVIIASEAELFGLLPEEDLKFDVSQVEERMKGKLVSPQKPSIDMSPNGSSPPASGSRMSWLRKCKQIFSFSPGKRTANNAEDELDRRATSMDEAEDASQPSFGAASDSLDIPRFQSTETASSSLQAETEAMDHVHENDDEPEPSNDFETGDVEFTEDSSQPRSTKTTRRNKSKIRVIKRTHSRGAAVEDAKPPGDMERRGDTNIVGQKRPHIHVSRGTASGDSEACRDSFTASGHHKRQQTVFPARESPYNLQCATVAAAHKGTTVEAHQELLGRGKSKVSGDDDEGSSNPEQSNQPSLGVVSRDDGVIHLGQKSVVTTVLEIHESSSQKLVGIGDSSENNSGDAEQNLNGVRGDLEEAEAMAFDIIEDGYETEEGSSDDYVEDEDSEKGNASIGKKIWKFLTA</sequence>
<dbReference type="EMBL" id="JAUJYN010000006">
    <property type="protein sequence ID" value="KAK1268838.1"/>
    <property type="molecule type" value="Genomic_DNA"/>
</dbReference>